<keyword evidence="3" id="KW-1185">Reference proteome</keyword>
<evidence type="ECO:0000256" key="1">
    <source>
        <dbReference type="SAM" id="MobiDB-lite"/>
    </source>
</evidence>
<feature type="region of interest" description="Disordered" evidence="1">
    <location>
        <begin position="72"/>
        <end position="95"/>
    </location>
</feature>
<reference evidence="2 3" key="1">
    <citation type="journal article" date="2021" name="bioRxiv">
        <title>Chromosome-scale and haplotype-resolved genome assembly of a tetraploid potato cultivar.</title>
        <authorList>
            <person name="Sun H."/>
            <person name="Jiao W.-B."/>
            <person name="Krause K."/>
            <person name="Campoy J.A."/>
            <person name="Goel M."/>
            <person name="Folz-Donahue K."/>
            <person name="Kukat C."/>
            <person name="Huettel B."/>
            <person name="Schneeberger K."/>
        </authorList>
    </citation>
    <scope>NUCLEOTIDE SEQUENCE [LARGE SCALE GENOMIC DNA]</scope>
    <source>
        <strain evidence="2">SolTubOtavaFocal</strain>
        <tissue evidence="2">Leaves</tissue>
    </source>
</reference>
<feature type="compositionally biased region" description="Polar residues" evidence="1">
    <location>
        <begin position="10"/>
        <end position="20"/>
    </location>
</feature>
<comment type="caution">
    <text evidence="2">The sequence shown here is derived from an EMBL/GenBank/DDBJ whole genome shotgun (WGS) entry which is preliminary data.</text>
</comment>
<proteinExistence type="predicted"/>
<protein>
    <submittedName>
        <fullName evidence="2">Uncharacterized protein</fullName>
    </submittedName>
</protein>
<accession>A0ABQ7US47</accession>
<feature type="compositionally biased region" description="Basic and acidic residues" evidence="1">
    <location>
        <begin position="22"/>
        <end position="39"/>
    </location>
</feature>
<sequence>MKQPHKAGTRQVQDVGQCSYSHMDDSIKKQGKDTGKLPTDKSLTNVIPAYNVSENSGKKFHRNELDQSKVWVNKEQGNPKDLRQIHGKQNKDDTRMDQQQVYHSNFPRISSNFDRQVPTSNVNIARPERTPSNPQKNDQAKCEVNIHLTTPEITTKQGLPAVLYVKDEIICDLAASCKFTFIGKFSYTMPKVDLIRKNFILQTQ</sequence>
<organism evidence="2 3">
    <name type="scientific">Solanum tuberosum</name>
    <name type="common">Potato</name>
    <dbReference type="NCBI Taxonomy" id="4113"/>
    <lineage>
        <taxon>Eukaryota</taxon>
        <taxon>Viridiplantae</taxon>
        <taxon>Streptophyta</taxon>
        <taxon>Embryophyta</taxon>
        <taxon>Tracheophyta</taxon>
        <taxon>Spermatophyta</taxon>
        <taxon>Magnoliopsida</taxon>
        <taxon>eudicotyledons</taxon>
        <taxon>Gunneridae</taxon>
        <taxon>Pentapetalae</taxon>
        <taxon>asterids</taxon>
        <taxon>lamiids</taxon>
        <taxon>Solanales</taxon>
        <taxon>Solanaceae</taxon>
        <taxon>Solanoideae</taxon>
        <taxon>Solaneae</taxon>
        <taxon>Solanum</taxon>
    </lineage>
</organism>
<evidence type="ECO:0000313" key="2">
    <source>
        <dbReference type="EMBL" id="KAH0754680.1"/>
    </source>
</evidence>
<dbReference type="EMBL" id="JAIVGD010000018">
    <property type="protein sequence ID" value="KAH0754680.1"/>
    <property type="molecule type" value="Genomic_DNA"/>
</dbReference>
<feature type="region of interest" description="Disordered" evidence="1">
    <location>
        <begin position="1"/>
        <end position="42"/>
    </location>
</feature>
<dbReference type="Proteomes" id="UP000826656">
    <property type="component" value="Unassembled WGS sequence"/>
</dbReference>
<feature type="compositionally biased region" description="Basic and acidic residues" evidence="1">
    <location>
        <begin position="77"/>
        <end position="95"/>
    </location>
</feature>
<name>A0ABQ7US47_SOLTU</name>
<evidence type="ECO:0000313" key="3">
    <source>
        <dbReference type="Proteomes" id="UP000826656"/>
    </source>
</evidence>
<gene>
    <name evidence="2" type="ORF">KY290_024950</name>
</gene>